<dbReference type="Pfam" id="PF04002">
    <property type="entry name" value="RadC"/>
    <property type="match status" value="1"/>
</dbReference>
<dbReference type="HOGENOM" id="CLU_073529_0_2_10"/>
<dbReference type="NCBIfam" id="TIGR00608">
    <property type="entry name" value="radc"/>
    <property type="match status" value="1"/>
</dbReference>
<evidence type="ECO:0000256" key="4">
    <source>
        <dbReference type="ARBA" id="ARBA00022833"/>
    </source>
</evidence>
<evidence type="ECO:0000256" key="1">
    <source>
        <dbReference type="ARBA" id="ARBA00022670"/>
    </source>
</evidence>
<gene>
    <name evidence="8" type="primary">radC</name>
    <name evidence="8" type="ORF">PRABACTJOHN_00292</name>
</gene>
<keyword evidence="5" id="KW-0482">Metalloprotease</keyword>
<dbReference type="InterPro" id="IPR037518">
    <property type="entry name" value="MPN"/>
</dbReference>
<name>B7B5J9_9BACT</name>
<dbReference type="GO" id="GO:0046872">
    <property type="term" value="F:metal ion binding"/>
    <property type="evidence" value="ECO:0007669"/>
    <property type="project" value="UniProtKB-KW"/>
</dbReference>
<dbReference type="PROSITE" id="PS50249">
    <property type="entry name" value="MPN"/>
    <property type="match status" value="1"/>
</dbReference>
<reference evidence="8 9" key="2">
    <citation type="submission" date="2008-10" db="EMBL/GenBank/DDBJ databases">
        <authorList>
            <person name="Fulton L."/>
            <person name="Clifton S."/>
            <person name="Fulton B."/>
            <person name="Xu J."/>
            <person name="Minx P."/>
            <person name="Pepin K.H."/>
            <person name="Johnson M."/>
            <person name="Bhonagiri V."/>
            <person name="Nash W.E."/>
            <person name="Mardis E.R."/>
            <person name="Wilson R.K."/>
        </authorList>
    </citation>
    <scope>NUCLEOTIDE SEQUENCE [LARGE SCALE GENOMIC DNA]</scope>
    <source>
        <strain evidence="8 9">DSM 18315</strain>
    </source>
</reference>
<accession>B7B5J9</accession>
<keyword evidence="3" id="KW-0378">Hydrolase</keyword>
<keyword evidence="4" id="KW-0862">Zinc</keyword>
<feature type="domain" description="MPN" evidence="7">
    <location>
        <begin position="126"/>
        <end position="248"/>
    </location>
</feature>
<dbReference type="Gene3D" id="3.40.140.10">
    <property type="entry name" value="Cytidine Deaminase, domain 2"/>
    <property type="match status" value="1"/>
</dbReference>
<comment type="similarity">
    <text evidence="6">Belongs to the UPF0758 family.</text>
</comment>
<dbReference type="InterPro" id="IPR046778">
    <property type="entry name" value="UPF0758_N"/>
</dbReference>
<evidence type="ECO:0000256" key="2">
    <source>
        <dbReference type="ARBA" id="ARBA00022723"/>
    </source>
</evidence>
<dbReference type="CDD" id="cd08071">
    <property type="entry name" value="MPN_DUF2466"/>
    <property type="match status" value="1"/>
</dbReference>
<dbReference type="InterPro" id="IPR020891">
    <property type="entry name" value="UPF0758_CS"/>
</dbReference>
<dbReference type="EMBL" id="ABYH01000031">
    <property type="protein sequence ID" value="EEC98229.1"/>
    <property type="molecule type" value="Genomic_DNA"/>
</dbReference>
<dbReference type="STRING" id="537006.PRABACTJOHN_00292"/>
<reference evidence="8 9" key="1">
    <citation type="submission" date="2008-10" db="EMBL/GenBank/DDBJ databases">
        <title>Draft genome sequence of Parabacteroides johnsonii (DSM 18315).</title>
        <authorList>
            <person name="Sudarsanam P."/>
            <person name="Ley R."/>
            <person name="Guruge J."/>
            <person name="Turnbaugh P.J."/>
            <person name="Mahowald M."/>
            <person name="Liep D."/>
            <person name="Gordon J."/>
        </authorList>
    </citation>
    <scope>NUCLEOTIDE SEQUENCE [LARGE SCALE GENOMIC DNA]</scope>
    <source>
        <strain evidence="8 9">DSM 18315</strain>
    </source>
</reference>
<dbReference type="Pfam" id="PF20582">
    <property type="entry name" value="UPF0758_N"/>
    <property type="match status" value="1"/>
</dbReference>
<proteinExistence type="inferred from homology"/>
<evidence type="ECO:0000313" key="8">
    <source>
        <dbReference type="EMBL" id="EEC98229.1"/>
    </source>
</evidence>
<dbReference type="PANTHER" id="PTHR30471:SF3">
    <property type="entry name" value="UPF0758 PROTEIN YEES-RELATED"/>
    <property type="match status" value="1"/>
</dbReference>
<dbReference type="PANTHER" id="PTHR30471">
    <property type="entry name" value="DNA REPAIR PROTEIN RADC"/>
    <property type="match status" value="1"/>
</dbReference>
<keyword evidence="2" id="KW-0479">Metal-binding</keyword>
<keyword evidence="1" id="KW-0645">Protease</keyword>
<sequence>MIYDLYVDKINHKSKIIQNSLSMKIKEWAEEDRPREKMLLKGIASLSDAELLAILIGSGNSQETAVQLSQRILSSVDNNLNALAKLSIKDLIIKFRGIGEAKAITINAALELGKRRGNSTPIQRPALRTSDDAYRLFHPLLCDLPHEELWIALTNRSSFVIEKVKISQGGTSETSADLRIILKAAINALATGIILCHNHPSGNIRPSQQDDHLTQHLRDAARLLDMQLLDHIVLTDGSYYSYSDEGTL</sequence>
<dbReference type="PROSITE" id="PS01302">
    <property type="entry name" value="UPF0758"/>
    <property type="match status" value="1"/>
</dbReference>
<dbReference type="GO" id="GO:0008237">
    <property type="term" value="F:metallopeptidase activity"/>
    <property type="evidence" value="ECO:0007669"/>
    <property type="project" value="UniProtKB-KW"/>
</dbReference>
<dbReference type="Proteomes" id="UP000005510">
    <property type="component" value="Unassembled WGS sequence"/>
</dbReference>
<evidence type="ECO:0000256" key="3">
    <source>
        <dbReference type="ARBA" id="ARBA00022801"/>
    </source>
</evidence>
<dbReference type="GO" id="GO:0006508">
    <property type="term" value="P:proteolysis"/>
    <property type="evidence" value="ECO:0007669"/>
    <property type="project" value="UniProtKB-KW"/>
</dbReference>
<dbReference type="InterPro" id="IPR001405">
    <property type="entry name" value="UPF0758"/>
</dbReference>
<evidence type="ECO:0000313" key="9">
    <source>
        <dbReference type="Proteomes" id="UP000005510"/>
    </source>
</evidence>
<dbReference type="InterPro" id="IPR025657">
    <property type="entry name" value="RadC_JAB"/>
</dbReference>
<dbReference type="NCBIfam" id="NF000642">
    <property type="entry name" value="PRK00024.1"/>
    <property type="match status" value="1"/>
</dbReference>
<protein>
    <submittedName>
        <fullName evidence="8">DNA repair protein RadC</fullName>
    </submittedName>
</protein>
<evidence type="ECO:0000256" key="6">
    <source>
        <dbReference type="RuleBase" id="RU003797"/>
    </source>
</evidence>
<evidence type="ECO:0000256" key="5">
    <source>
        <dbReference type="ARBA" id="ARBA00023049"/>
    </source>
</evidence>
<dbReference type="AlphaFoldDB" id="B7B5J9"/>
<comment type="caution">
    <text evidence="8">The sequence shown here is derived from an EMBL/GenBank/DDBJ whole genome shotgun (WGS) entry which is preliminary data.</text>
</comment>
<evidence type="ECO:0000259" key="7">
    <source>
        <dbReference type="PROSITE" id="PS50249"/>
    </source>
</evidence>
<organism evidence="8 9">
    <name type="scientific">Parabacteroides johnsonii DSM 18315</name>
    <dbReference type="NCBI Taxonomy" id="537006"/>
    <lineage>
        <taxon>Bacteria</taxon>
        <taxon>Pseudomonadati</taxon>
        <taxon>Bacteroidota</taxon>
        <taxon>Bacteroidia</taxon>
        <taxon>Bacteroidales</taxon>
        <taxon>Tannerellaceae</taxon>
        <taxon>Parabacteroides</taxon>
    </lineage>
</organism>